<protein>
    <submittedName>
        <fullName evidence="1">Uncharacterized protein</fullName>
    </submittedName>
</protein>
<evidence type="ECO:0000313" key="2">
    <source>
        <dbReference type="Proteomes" id="UP000326396"/>
    </source>
</evidence>
<reference evidence="1 2" key="1">
    <citation type="submission" date="2019-05" db="EMBL/GenBank/DDBJ databases">
        <title>Mikania micrantha, genome provides insights into the molecular mechanism of rapid growth.</title>
        <authorList>
            <person name="Liu B."/>
        </authorList>
    </citation>
    <scope>NUCLEOTIDE SEQUENCE [LARGE SCALE GENOMIC DNA]</scope>
    <source>
        <strain evidence="1">NLD-2019</strain>
        <tissue evidence="1">Leaf</tissue>
    </source>
</reference>
<proteinExistence type="predicted"/>
<evidence type="ECO:0000313" key="1">
    <source>
        <dbReference type="EMBL" id="KAD6795422.1"/>
    </source>
</evidence>
<accession>A0A5N6PPB9</accession>
<keyword evidence="2" id="KW-1185">Reference proteome</keyword>
<dbReference type="Proteomes" id="UP000326396">
    <property type="component" value="Linkage Group LG11"/>
</dbReference>
<gene>
    <name evidence="1" type="ORF">E3N88_06318</name>
</gene>
<dbReference type="AlphaFoldDB" id="A0A5N6PPB9"/>
<organism evidence="1 2">
    <name type="scientific">Mikania micrantha</name>
    <name type="common">bitter vine</name>
    <dbReference type="NCBI Taxonomy" id="192012"/>
    <lineage>
        <taxon>Eukaryota</taxon>
        <taxon>Viridiplantae</taxon>
        <taxon>Streptophyta</taxon>
        <taxon>Embryophyta</taxon>
        <taxon>Tracheophyta</taxon>
        <taxon>Spermatophyta</taxon>
        <taxon>Magnoliopsida</taxon>
        <taxon>eudicotyledons</taxon>
        <taxon>Gunneridae</taxon>
        <taxon>Pentapetalae</taxon>
        <taxon>asterids</taxon>
        <taxon>campanulids</taxon>
        <taxon>Asterales</taxon>
        <taxon>Asteraceae</taxon>
        <taxon>Asteroideae</taxon>
        <taxon>Heliantheae alliance</taxon>
        <taxon>Eupatorieae</taxon>
        <taxon>Mikania</taxon>
    </lineage>
</organism>
<sequence>MLEDDTSVASHAAVVVGDVGGQRKVPGPISAEMRTWKQVKLQSIRSPVGPAMVLTGSSVEPIGFWLEVGLAENTVIHIGPSVT</sequence>
<comment type="caution">
    <text evidence="1">The sequence shown here is derived from an EMBL/GenBank/DDBJ whole genome shotgun (WGS) entry which is preliminary data.</text>
</comment>
<name>A0A5N6PPB9_9ASTR</name>
<dbReference type="EMBL" id="SZYD01000003">
    <property type="protein sequence ID" value="KAD6795422.1"/>
    <property type="molecule type" value="Genomic_DNA"/>
</dbReference>